<gene>
    <name evidence="1" type="ORF">K239x_58930</name>
</gene>
<dbReference type="Proteomes" id="UP000319817">
    <property type="component" value="Chromosome"/>
</dbReference>
<protein>
    <submittedName>
        <fullName evidence="1">Uncharacterized protein</fullName>
    </submittedName>
</protein>
<evidence type="ECO:0000313" key="2">
    <source>
        <dbReference type="Proteomes" id="UP000319817"/>
    </source>
</evidence>
<accession>A0A517P3C9</accession>
<evidence type="ECO:0000313" key="1">
    <source>
        <dbReference type="EMBL" id="QDT13873.1"/>
    </source>
</evidence>
<sequence length="86" mass="9456">MLPGKQIRQGEHCCELQASVRARRSARNGHIVRWAQGTTIRFPASAIGDPKAINRGEDLALWADDHFHLIRIAGVQSFEPLGGIGK</sequence>
<dbReference type="EMBL" id="CP036526">
    <property type="protein sequence ID" value="QDT13873.1"/>
    <property type="molecule type" value="Genomic_DNA"/>
</dbReference>
<dbReference type="AlphaFoldDB" id="A0A517P3C9"/>
<organism evidence="1 2">
    <name type="scientific">Stieleria marina</name>
    <dbReference type="NCBI Taxonomy" id="1930275"/>
    <lineage>
        <taxon>Bacteria</taxon>
        <taxon>Pseudomonadati</taxon>
        <taxon>Planctomycetota</taxon>
        <taxon>Planctomycetia</taxon>
        <taxon>Pirellulales</taxon>
        <taxon>Pirellulaceae</taxon>
        <taxon>Stieleria</taxon>
    </lineage>
</organism>
<proteinExistence type="predicted"/>
<name>A0A517P3C9_9BACT</name>
<keyword evidence="2" id="KW-1185">Reference proteome</keyword>
<reference evidence="1 2" key="1">
    <citation type="submission" date="2019-02" db="EMBL/GenBank/DDBJ databases">
        <title>Deep-cultivation of Planctomycetes and their phenomic and genomic characterization uncovers novel biology.</title>
        <authorList>
            <person name="Wiegand S."/>
            <person name="Jogler M."/>
            <person name="Boedeker C."/>
            <person name="Pinto D."/>
            <person name="Vollmers J."/>
            <person name="Rivas-Marin E."/>
            <person name="Kohn T."/>
            <person name="Peeters S.H."/>
            <person name="Heuer A."/>
            <person name="Rast P."/>
            <person name="Oberbeckmann S."/>
            <person name="Bunk B."/>
            <person name="Jeske O."/>
            <person name="Meyerdierks A."/>
            <person name="Storesund J.E."/>
            <person name="Kallscheuer N."/>
            <person name="Luecker S."/>
            <person name="Lage O.M."/>
            <person name="Pohl T."/>
            <person name="Merkel B.J."/>
            <person name="Hornburger P."/>
            <person name="Mueller R.-W."/>
            <person name="Bruemmer F."/>
            <person name="Labrenz M."/>
            <person name="Spormann A.M."/>
            <person name="Op den Camp H."/>
            <person name="Overmann J."/>
            <person name="Amann R."/>
            <person name="Jetten M.S.M."/>
            <person name="Mascher T."/>
            <person name="Medema M.H."/>
            <person name="Devos D.P."/>
            <person name="Kaster A.-K."/>
            <person name="Ovreas L."/>
            <person name="Rohde M."/>
            <person name="Galperin M.Y."/>
            <person name="Jogler C."/>
        </authorList>
    </citation>
    <scope>NUCLEOTIDE SEQUENCE [LARGE SCALE GENOMIC DNA]</scope>
    <source>
        <strain evidence="1 2">K23_9</strain>
    </source>
</reference>